<evidence type="ECO:0008006" key="3">
    <source>
        <dbReference type="Google" id="ProtNLM"/>
    </source>
</evidence>
<accession>A0A326RUZ6</accession>
<evidence type="ECO:0000313" key="1">
    <source>
        <dbReference type="EMBL" id="PZV85354.1"/>
    </source>
</evidence>
<comment type="caution">
    <text evidence="1">The sequence shown here is derived from an EMBL/GenBank/DDBJ whole genome shotgun (WGS) entry which is preliminary data.</text>
</comment>
<name>A0A326RUZ6_9BACT</name>
<gene>
    <name evidence="1" type="ORF">CLV31_103145</name>
</gene>
<keyword evidence="2" id="KW-1185">Reference proteome</keyword>
<reference evidence="1 2" key="1">
    <citation type="submission" date="2018-06" db="EMBL/GenBank/DDBJ databases">
        <title>Genomic Encyclopedia of Archaeal and Bacterial Type Strains, Phase II (KMG-II): from individual species to whole genera.</title>
        <authorList>
            <person name="Goeker M."/>
        </authorList>
    </citation>
    <scope>NUCLEOTIDE SEQUENCE [LARGE SCALE GENOMIC DNA]</scope>
    <source>
        <strain evidence="1 2">T4</strain>
    </source>
</reference>
<dbReference type="Proteomes" id="UP000248917">
    <property type="component" value="Unassembled WGS sequence"/>
</dbReference>
<sequence>MYHCKFTFCITTQFLTSYSELLRKQQSIGLLKKALLLSCILLIQSCVSEDPTVLSGEVVDTKTGLKIPGVTVLVSVYEKASFLTIPALYREDTLVSDSQGKFRLVAPYNEQYSRFTINVLKEVASGTFEFANGQDCSPYDCSSFLPGKVHQFRVRIPLDSL</sequence>
<proteinExistence type="predicted"/>
<protein>
    <recommendedName>
        <fullName evidence="3">Carboxypeptidase family protein</fullName>
    </recommendedName>
</protein>
<dbReference type="AlphaFoldDB" id="A0A326RUZ6"/>
<dbReference type="EMBL" id="QKTX01000003">
    <property type="protein sequence ID" value="PZV85354.1"/>
    <property type="molecule type" value="Genomic_DNA"/>
</dbReference>
<organism evidence="1 2">
    <name type="scientific">Algoriphagus aquaeductus</name>
    <dbReference type="NCBI Taxonomy" id="475299"/>
    <lineage>
        <taxon>Bacteria</taxon>
        <taxon>Pseudomonadati</taxon>
        <taxon>Bacteroidota</taxon>
        <taxon>Cytophagia</taxon>
        <taxon>Cytophagales</taxon>
        <taxon>Cyclobacteriaceae</taxon>
        <taxon>Algoriphagus</taxon>
    </lineage>
</organism>
<evidence type="ECO:0000313" key="2">
    <source>
        <dbReference type="Proteomes" id="UP000248917"/>
    </source>
</evidence>